<gene>
    <name evidence="2" type="ORF">X777_10204</name>
</gene>
<reference evidence="2 3" key="1">
    <citation type="journal article" date="2014" name="Curr. Biol.">
        <title>The genome of the clonal raider ant Cerapachys biroi.</title>
        <authorList>
            <person name="Oxley P.R."/>
            <person name="Ji L."/>
            <person name="Fetter-Pruneda I."/>
            <person name="McKenzie S.K."/>
            <person name="Li C."/>
            <person name="Hu H."/>
            <person name="Zhang G."/>
            <person name="Kronauer D.J."/>
        </authorList>
    </citation>
    <scope>NUCLEOTIDE SEQUENCE [LARGE SCALE GENOMIC DNA]</scope>
</reference>
<evidence type="ECO:0000313" key="3">
    <source>
        <dbReference type="Proteomes" id="UP000053097"/>
    </source>
</evidence>
<name>A0A026X566_OOCBI</name>
<dbReference type="Proteomes" id="UP000053097">
    <property type="component" value="Unassembled WGS sequence"/>
</dbReference>
<sequence length="60" mass="6525">MQRGESVPPADHSWCGPRGQDVSRQGAAQNATLEKNCQAQAPRGREREGESECVRVCAKT</sequence>
<evidence type="ECO:0000256" key="1">
    <source>
        <dbReference type="SAM" id="MobiDB-lite"/>
    </source>
</evidence>
<dbReference type="EMBL" id="KK107020">
    <property type="protein sequence ID" value="EZA62574.1"/>
    <property type="molecule type" value="Genomic_DNA"/>
</dbReference>
<evidence type="ECO:0000313" key="2">
    <source>
        <dbReference type="EMBL" id="EZA62574.1"/>
    </source>
</evidence>
<organism evidence="2 3">
    <name type="scientific">Ooceraea biroi</name>
    <name type="common">Clonal raider ant</name>
    <name type="synonym">Cerapachys biroi</name>
    <dbReference type="NCBI Taxonomy" id="2015173"/>
    <lineage>
        <taxon>Eukaryota</taxon>
        <taxon>Metazoa</taxon>
        <taxon>Ecdysozoa</taxon>
        <taxon>Arthropoda</taxon>
        <taxon>Hexapoda</taxon>
        <taxon>Insecta</taxon>
        <taxon>Pterygota</taxon>
        <taxon>Neoptera</taxon>
        <taxon>Endopterygota</taxon>
        <taxon>Hymenoptera</taxon>
        <taxon>Apocrita</taxon>
        <taxon>Aculeata</taxon>
        <taxon>Formicoidea</taxon>
        <taxon>Formicidae</taxon>
        <taxon>Dorylinae</taxon>
        <taxon>Ooceraea</taxon>
    </lineage>
</organism>
<feature type="region of interest" description="Disordered" evidence="1">
    <location>
        <begin position="1"/>
        <end position="29"/>
    </location>
</feature>
<accession>A0A026X566</accession>
<protein>
    <submittedName>
        <fullName evidence="2">Uncharacterized protein</fullName>
    </submittedName>
</protein>
<dbReference type="AlphaFoldDB" id="A0A026X566"/>
<keyword evidence="3" id="KW-1185">Reference proteome</keyword>
<proteinExistence type="predicted"/>